<reference evidence="7" key="1">
    <citation type="submission" date="2024-02" db="UniProtKB">
        <authorList>
            <consortium name="WormBaseParasite"/>
        </authorList>
    </citation>
    <scope>IDENTIFICATION</scope>
</reference>
<keyword evidence="6" id="KW-1185">Reference proteome</keyword>
<dbReference type="PANTHER" id="PTHR46246:SF1">
    <property type="entry name" value="GUANOSINE-3',5'-BIS(DIPHOSPHATE) 3'-PYROPHOSPHOHYDROLASE MESH1"/>
    <property type="match status" value="1"/>
</dbReference>
<comment type="similarity">
    <text evidence="2">Belongs to the MESH1 family.</text>
</comment>
<accession>A0AAF5CYC2</accession>
<evidence type="ECO:0000256" key="4">
    <source>
        <dbReference type="ARBA" id="ARBA00041464"/>
    </source>
</evidence>
<dbReference type="GO" id="GO:0008893">
    <property type="term" value="F:guanosine-3',5'-bis(diphosphate) 3'-diphosphatase activity"/>
    <property type="evidence" value="ECO:0007669"/>
    <property type="project" value="TreeGrafter"/>
</dbReference>
<evidence type="ECO:0000313" key="6">
    <source>
        <dbReference type="Proteomes" id="UP000035681"/>
    </source>
</evidence>
<dbReference type="CDD" id="cd00077">
    <property type="entry name" value="HDc"/>
    <property type="match status" value="1"/>
</dbReference>
<comment type="function">
    <text evidence="1">ppGpp hydrolyzing enzyme involved in starvation response.</text>
</comment>
<dbReference type="SUPFAM" id="SSF109604">
    <property type="entry name" value="HD-domain/PDEase-like"/>
    <property type="match status" value="1"/>
</dbReference>
<protein>
    <recommendedName>
        <fullName evidence="3">Guanosine-3',5'-bis(diphosphate) 3'-pyrophosphohydrolase MESH1</fullName>
    </recommendedName>
    <alternativeName>
        <fullName evidence="4">Metazoan SpoT homolog 1</fullName>
    </alternativeName>
    <alternativeName>
        <fullName evidence="5">Penta-phosphate guanosine-3'-pyrophosphohydrolase</fullName>
    </alternativeName>
</protein>
<dbReference type="Gene3D" id="1.10.3210.10">
    <property type="entry name" value="Hypothetical protein af1432"/>
    <property type="match status" value="1"/>
</dbReference>
<dbReference type="Proteomes" id="UP000035681">
    <property type="component" value="Unplaced"/>
</dbReference>
<sequence length="412" mass="48223">LTIDLLMIGNTLRRLSQINFGNYTFFPRFINISSLPEFCVIPTTHQREIQKAVDFTEKYLKDRQHSISEANVHSPKVLIAAILHDVLQNNVITKEQIEKEFGEEIAKIVEECTVYTSQAQTHEQEDQKLIANSTNNSLEARLVLFADRLTNLKLLEQIDPEKWKERDVINYYRRSYRLIHKCKDTNEMMEEKIRKICQDKFKTLDLYVIFFCQMTSIEVDSIINEITKVLNTTNVKKLSFEYKKNESNANHISLNVMYNNMENASKVNNLFQPKNNHATTISKKSNCYSIFKDLETAKSNTSLPDLMSGRFVDSHIRCDGNCNKMNSKKKMKAYGICDHVVCKNCRDKYKYVFKMFNLNPSCTNLQCLTSILMTVLKEKDEQLFKECCKLYNNQDYKKILKKINNVFKETLF</sequence>
<dbReference type="WBParaSite" id="TCONS_00003856.p1">
    <property type="protein sequence ID" value="TCONS_00003856.p1"/>
    <property type="gene ID" value="XLOC_000519"/>
</dbReference>
<dbReference type="InterPro" id="IPR003607">
    <property type="entry name" value="HD/PDEase_dom"/>
</dbReference>
<evidence type="ECO:0000256" key="3">
    <source>
        <dbReference type="ARBA" id="ARBA00040793"/>
    </source>
</evidence>
<evidence type="ECO:0000256" key="1">
    <source>
        <dbReference type="ARBA" id="ARBA00037781"/>
    </source>
</evidence>
<dbReference type="InterPro" id="IPR052194">
    <property type="entry name" value="MESH1"/>
</dbReference>
<proteinExistence type="inferred from homology"/>
<evidence type="ECO:0000256" key="2">
    <source>
        <dbReference type="ARBA" id="ARBA00038354"/>
    </source>
</evidence>
<evidence type="ECO:0000256" key="5">
    <source>
        <dbReference type="ARBA" id="ARBA00041770"/>
    </source>
</evidence>
<organism evidence="6 7">
    <name type="scientific">Strongyloides stercoralis</name>
    <name type="common">Threadworm</name>
    <dbReference type="NCBI Taxonomy" id="6248"/>
    <lineage>
        <taxon>Eukaryota</taxon>
        <taxon>Metazoa</taxon>
        <taxon>Ecdysozoa</taxon>
        <taxon>Nematoda</taxon>
        <taxon>Chromadorea</taxon>
        <taxon>Rhabditida</taxon>
        <taxon>Tylenchina</taxon>
        <taxon>Panagrolaimomorpha</taxon>
        <taxon>Strongyloidoidea</taxon>
        <taxon>Strongyloididae</taxon>
        <taxon>Strongyloides</taxon>
    </lineage>
</organism>
<dbReference type="Pfam" id="PF13328">
    <property type="entry name" value="HD_4"/>
    <property type="match status" value="1"/>
</dbReference>
<dbReference type="AlphaFoldDB" id="A0AAF5CYC2"/>
<dbReference type="PANTHER" id="PTHR46246">
    <property type="entry name" value="GUANOSINE-3',5'-BIS(DIPHOSPHATE) 3'-PYROPHOSPHOHYDROLASE MESH1"/>
    <property type="match status" value="1"/>
</dbReference>
<name>A0AAF5CYC2_STRER</name>
<evidence type="ECO:0000313" key="7">
    <source>
        <dbReference type="WBParaSite" id="TCONS_00003856.p1"/>
    </source>
</evidence>